<proteinExistence type="predicted"/>
<reference evidence="3 4" key="1">
    <citation type="submission" date="2018-12" db="EMBL/GenBank/DDBJ databases">
        <title>Genomic taxonomy of the Vibrionaceae family.</title>
        <authorList>
            <person name="Gomez-Gil B."/>
            <person name="Enciso-Ibarra K."/>
        </authorList>
    </citation>
    <scope>NUCLEOTIDE SEQUENCE [LARGE SCALE GENOMIC DNA]</scope>
    <source>
        <strain evidence="3 4">CAIM 594</strain>
    </source>
</reference>
<sequence length="159" mass="17595">MKIVKAMTALLMVCPLWAHSAKIQVKTIGMDGSEHQVVNELKKYHNKNMIVGDCGNKVEINCQGNDKVEVLLINTLNPSVNYDNPGVLNKIKKSDWTVLIGGYAANQTASFKLLGYGVSKSIVAIKKPGDRVNMELFTYRYNAETLNSKLASKMVDSFL</sequence>
<dbReference type="AlphaFoldDB" id="A0A427U4L3"/>
<evidence type="ECO:0000313" key="4">
    <source>
        <dbReference type="Proteomes" id="UP000269041"/>
    </source>
</evidence>
<protein>
    <submittedName>
        <fullName evidence="3">Uncharacterized protein</fullName>
    </submittedName>
</protein>
<evidence type="ECO:0000256" key="1">
    <source>
        <dbReference type="SAM" id="SignalP"/>
    </source>
</evidence>
<evidence type="ECO:0000313" key="3">
    <source>
        <dbReference type="EMBL" id="RSD31606.1"/>
    </source>
</evidence>
<feature type="signal peptide" evidence="1">
    <location>
        <begin position="1"/>
        <end position="20"/>
    </location>
</feature>
<keyword evidence="4" id="KW-1185">Reference proteome</keyword>
<organism evidence="3 4">
    <name type="scientific">Vibrio pectenicida</name>
    <dbReference type="NCBI Taxonomy" id="62763"/>
    <lineage>
        <taxon>Bacteria</taxon>
        <taxon>Pseudomonadati</taxon>
        <taxon>Pseudomonadota</taxon>
        <taxon>Gammaproteobacteria</taxon>
        <taxon>Vibrionales</taxon>
        <taxon>Vibrionaceae</taxon>
        <taxon>Vibrio</taxon>
    </lineage>
</organism>
<gene>
    <name evidence="3" type="ORF">EJA03_07975</name>
    <name evidence="2" type="ORF">EJA03_12645</name>
</gene>
<keyword evidence="1" id="KW-0732">Signal</keyword>
<dbReference type="Proteomes" id="UP000269041">
    <property type="component" value="Unassembled WGS sequence"/>
</dbReference>
<name>A0A427U4L3_9VIBR</name>
<feature type="chain" id="PRO_5044603575" evidence="1">
    <location>
        <begin position="21"/>
        <end position="159"/>
    </location>
</feature>
<dbReference type="RefSeq" id="WP_125320717.1">
    <property type="nucleotide sequence ID" value="NZ_AP024889.1"/>
</dbReference>
<dbReference type="EMBL" id="RSFA01000056">
    <property type="protein sequence ID" value="RSD30693.1"/>
    <property type="molecule type" value="Genomic_DNA"/>
</dbReference>
<dbReference type="EMBL" id="RSFA01000027">
    <property type="protein sequence ID" value="RSD31606.1"/>
    <property type="molecule type" value="Genomic_DNA"/>
</dbReference>
<accession>A0A427U4L3</accession>
<evidence type="ECO:0000313" key="2">
    <source>
        <dbReference type="EMBL" id="RSD30693.1"/>
    </source>
</evidence>
<comment type="caution">
    <text evidence="3">The sequence shown here is derived from an EMBL/GenBank/DDBJ whole genome shotgun (WGS) entry which is preliminary data.</text>
</comment>